<feature type="compositionally biased region" description="Acidic residues" evidence="1">
    <location>
        <begin position="287"/>
        <end position="298"/>
    </location>
</feature>
<proteinExistence type="predicted"/>
<feature type="non-terminal residue" evidence="3">
    <location>
        <position position="1"/>
    </location>
</feature>
<evidence type="ECO:0000256" key="1">
    <source>
        <dbReference type="SAM" id="MobiDB-lite"/>
    </source>
</evidence>
<keyword evidence="4" id="KW-1185">Reference proteome</keyword>
<feature type="compositionally biased region" description="Polar residues" evidence="1">
    <location>
        <begin position="653"/>
        <end position="664"/>
    </location>
</feature>
<accession>A0ABY7DMP1</accession>
<evidence type="ECO:0000256" key="2">
    <source>
        <dbReference type="SAM" id="Phobius"/>
    </source>
</evidence>
<sequence>DFGSSVKDVFLLDIARNESDDVRLSCRSSICDFRFNCFCAADGNESASFNVGEIIEDCCFSELHADATVANISSPQTLSFSTFVSLCTSGLLCTFSDGSHTEAVIGVITMHTVPVVVFSLLLSLAAGKETMAYLDPASKTTKTHCYWCAPGVLSDSSQNKKQSSQCNDHIKGRVLIEMLTPKERNQMKIPVCHVGEVPNCGPPPQDRKKESFHWYIDREPTIIPVEEKDNYVAHIIGGVVGVVLLVAVILIVACRFFRKRKMKSTNPSVSKGSYISRTSSKSKSSIEEDSEIQEEEEPFLYKNEKSSNDTLINEINKEEQPVALKPSKPPVLKSSAVFGYRLNNIDKKDKEVNFKFQSLAKPVPPGGDIYVIVKGATGYVIRREDSGKTWNGPLIETASRACVMTSLGPDDSCRYIYTLTFADGKKIEGNFSVTVSDRQDTYGQEIGQSSASVHMTRAEVHPSGITRDYQPFTSSILDSNHDSALASRSEISQSGNPSYAKVGVSSNAGSSNMNAMSNERVNSRQLSNKSSSGYCSELVDLKSGDTLSVSSLISNEECNVTQPETFSDSNCNDKNDLDSDKKKMGGCSQTPSPATSESSRSCTWSPANRKPKIERDHINEGAQATAPNEQQKQEVSCGIKNQSKSIEREHSRTSSNNVTETGNNVIRKDTDLSTELKNLRQSYAVNGMDNQNGGDSLSHTQHKCTYGVTVPVN</sequence>
<evidence type="ECO:0000313" key="4">
    <source>
        <dbReference type="Proteomes" id="UP001164746"/>
    </source>
</evidence>
<feature type="compositionally biased region" description="Polar residues" evidence="1">
    <location>
        <begin position="587"/>
        <end position="606"/>
    </location>
</feature>
<evidence type="ECO:0000313" key="3">
    <source>
        <dbReference type="EMBL" id="WAQ98216.1"/>
    </source>
</evidence>
<feature type="region of interest" description="Disordered" evidence="1">
    <location>
        <begin position="561"/>
        <end position="672"/>
    </location>
</feature>
<feature type="transmembrane region" description="Helical" evidence="2">
    <location>
        <begin position="231"/>
        <end position="254"/>
    </location>
</feature>
<protein>
    <submittedName>
        <fullName evidence="3">Uncharacterized protein</fullName>
    </submittedName>
</protein>
<keyword evidence="2" id="KW-1133">Transmembrane helix</keyword>
<dbReference type="EMBL" id="CP111014">
    <property type="protein sequence ID" value="WAQ98216.1"/>
    <property type="molecule type" value="Genomic_DNA"/>
</dbReference>
<reference evidence="3" key="1">
    <citation type="submission" date="2022-11" db="EMBL/GenBank/DDBJ databases">
        <title>Centuries of genome instability and evolution in soft-shell clam transmissible cancer (bioRxiv).</title>
        <authorList>
            <person name="Hart S.F.M."/>
            <person name="Yonemitsu M.A."/>
            <person name="Giersch R.M."/>
            <person name="Beal B.F."/>
            <person name="Arriagada G."/>
            <person name="Davis B.W."/>
            <person name="Ostrander E.A."/>
            <person name="Goff S.P."/>
            <person name="Metzger M.J."/>
        </authorList>
    </citation>
    <scope>NUCLEOTIDE SEQUENCE</scope>
    <source>
        <strain evidence="3">MELC-2E11</strain>
        <tissue evidence="3">Siphon/mantle</tissue>
    </source>
</reference>
<feature type="compositionally biased region" description="Low complexity" evidence="1">
    <location>
        <begin position="270"/>
        <end position="283"/>
    </location>
</feature>
<organism evidence="3 4">
    <name type="scientific">Mya arenaria</name>
    <name type="common">Soft-shell clam</name>
    <dbReference type="NCBI Taxonomy" id="6604"/>
    <lineage>
        <taxon>Eukaryota</taxon>
        <taxon>Metazoa</taxon>
        <taxon>Spiralia</taxon>
        <taxon>Lophotrochozoa</taxon>
        <taxon>Mollusca</taxon>
        <taxon>Bivalvia</taxon>
        <taxon>Autobranchia</taxon>
        <taxon>Heteroconchia</taxon>
        <taxon>Euheterodonta</taxon>
        <taxon>Imparidentia</taxon>
        <taxon>Neoheterodontei</taxon>
        <taxon>Myida</taxon>
        <taxon>Myoidea</taxon>
        <taxon>Myidae</taxon>
        <taxon>Mya</taxon>
    </lineage>
</organism>
<feature type="compositionally biased region" description="Low complexity" evidence="1">
    <location>
        <begin position="502"/>
        <end position="515"/>
    </location>
</feature>
<keyword evidence="2" id="KW-0812">Transmembrane</keyword>
<keyword evidence="2" id="KW-0472">Membrane</keyword>
<feature type="region of interest" description="Disordered" evidence="1">
    <location>
        <begin position="484"/>
        <end position="515"/>
    </location>
</feature>
<name>A0ABY7DMP1_MYAAR</name>
<dbReference type="Proteomes" id="UP001164746">
    <property type="component" value="Chromosome 3"/>
</dbReference>
<feature type="compositionally biased region" description="Basic and acidic residues" evidence="1">
    <location>
        <begin position="571"/>
        <end position="583"/>
    </location>
</feature>
<feature type="region of interest" description="Disordered" evidence="1">
    <location>
        <begin position="264"/>
        <end position="299"/>
    </location>
</feature>
<feature type="compositionally biased region" description="Polar residues" evidence="1">
    <location>
        <begin position="625"/>
        <end position="644"/>
    </location>
</feature>
<gene>
    <name evidence="3" type="ORF">MAR_022589</name>
</gene>